<comment type="caution">
    <text evidence="1">The sequence shown here is derived from an EMBL/GenBank/DDBJ whole genome shotgun (WGS) entry which is preliminary data.</text>
</comment>
<dbReference type="OrthoDB" id="1925079at2"/>
<protein>
    <submittedName>
        <fullName evidence="1">Uncharacterized protein</fullName>
    </submittedName>
</protein>
<dbReference type="RefSeq" id="WP_087017910.1">
    <property type="nucleotide sequence ID" value="NZ_NHOC01000003.1"/>
</dbReference>
<dbReference type="AlphaFoldDB" id="A0A252F612"/>
<proteinExistence type="predicted"/>
<dbReference type="Proteomes" id="UP000194903">
    <property type="component" value="Unassembled WGS sequence"/>
</dbReference>
<dbReference type="EMBL" id="NHOC01000003">
    <property type="protein sequence ID" value="OUM21152.1"/>
    <property type="molecule type" value="Genomic_DNA"/>
</dbReference>
<name>A0A252F612_9FIRM</name>
<gene>
    <name evidence="1" type="ORF">CBW42_03705</name>
</gene>
<keyword evidence="2" id="KW-1185">Reference proteome</keyword>
<reference evidence="1 2" key="1">
    <citation type="submission" date="2017-05" db="EMBL/GenBank/DDBJ databases">
        <title>Butyricicoccus porcorum sp. nov. a butyrate-producing bacterium from the swine intestinal tract.</title>
        <authorList>
            <person name="Trachsel J."/>
            <person name="Humphrey S."/>
            <person name="Allen H.K."/>
        </authorList>
    </citation>
    <scope>NUCLEOTIDE SEQUENCE [LARGE SCALE GENOMIC DNA]</scope>
    <source>
        <strain evidence="1">BB10</strain>
    </source>
</reference>
<organism evidence="1 2">
    <name type="scientific">Butyricicoccus porcorum</name>
    <dbReference type="NCBI Taxonomy" id="1945634"/>
    <lineage>
        <taxon>Bacteria</taxon>
        <taxon>Bacillati</taxon>
        <taxon>Bacillota</taxon>
        <taxon>Clostridia</taxon>
        <taxon>Eubacteriales</taxon>
        <taxon>Butyricicoccaceae</taxon>
        <taxon>Butyricicoccus</taxon>
    </lineage>
</organism>
<sequence>MRRTFKPLTPEMMQKIRCSSDEVSGQKSRFIKCPYCNSKSIRVFEDTRGHVQTKCKVCGKETVFDVLSMRRVSFRRIS</sequence>
<evidence type="ECO:0000313" key="2">
    <source>
        <dbReference type="Proteomes" id="UP000194903"/>
    </source>
</evidence>
<accession>A0A252F612</accession>
<evidence type="ECO:0000313" key="1">
    <source>
        <dbReference type="EMBL" id="OUM21152.1"/>
    </source>
</evidence>